<accession>A0ABM1SDJ8</accession>
<dbReference type="RefSeq" id="XP_022241703.1">
    <property type="nucleotide sequence ID" value="XM_022385995.1"/>
</dbReference>
<evidence type="ECO:0000256" key="2">
    <source>
        <dbReference type="ARBA" id="ARBA00022448"/>
    </source>
</evidence>
<evidence type="ECO:0000256" key="5">
    <source>
        <dbReference type="ARBA" id="ARBA00023136"/>
    </source>
</evidence>
<dbReference type="PANTHER" id="PTHR10981">
    <property type="entry name" value="BATTENIN"/>
    <property type="match status" value="1"/>
</dbReference>
<keyword evidence="5" id="KW-0472">Membrane</keyword>
<sequence>MLKELKYELIYFKDIWLSQKEQYRWYQVDYQVGVLISRSTVNIIQFRKLWVLPILQVLTGLELGTSHQLIKPIH</sequence>
<protein>
    <submittedName>
        <fullName evidence="7">Battenin-like</fullName>
    </submittedName>
</protein>
<comment type="subcellular location">
    <subcellularLocation>
        <location evidence="1">Endomembrane system</location>
        <topology evidence="1">Multi-pass membrane protein</topology>
    </subcellularLocation>
</comment>
<keyword evidence="2" id="KW-0813">Transport</keyword>
<evidence type="ECO:0000256" key="4">
    <source>
        <dbReference type="ARBA" id="ARBA00022989"/>
    </source>
</evidence>
<dbReference type="InterPro" id="IPR003492">
    <property type="entry name" value="Battenin_disease_Cln3"/>
</dbReference>
<gene>
    <name evidence="7" type="primary">LOC111085783</name>
</gene>
<evidence type="ECO:0000313" key="7">
    <source>
        <dbReference type="RefSeq" id="XP_022241703.1"/>
    </source>
</evidence>
<dbReference type="GeneID" id="111085783"/>
<keyword evidence="4" id="KW-1133">Transmembrane helix</keyword>
<evidence type="ECO:0000256" key="3">
    <source>
        <dbReference type="ARBA" id="ARBA00022692"/>
    </source>
</evidence>
<organism evidence="6 7">
    <name type="scientific">Limulus polyphemus</name>
    <name type="common">Atlantic horseshoe crab</name>
    <dbReference type="NCBI Taxonomy" id="6850"/>
    <lineage>
        <taxon>Eukaryota</taxon>
        <taxon>Metazoa</taxon>
        <taxon>Ecdysozoa</taxon>
        <taxon>Arthropoda</taxon>
        <taxon>Chelicerata</taxon>
        <taxon>Merostomata</taxon>
        <taxon>Xiphosura</taxon>
        <taxon>Limulidae</taxon>
        <taxon>Limulus</taxon>
    </lineage>
</organism>
<evidence type="ECO:0000313" key="6">
    <source>
        <dbReference type="Proteomes" id="UP000694941"/>
    </source>
</evidence>
<reference evidence="7" key="1">
    <citation type="submission" date="2025-08" db="UniProtKB">
        <authorList>
            <consortium name="RefSeq"/>
        </authorList>
    </citation>
    <scope>IDENTIFICATION</scope>
    <source>
        <tissue evidence="7">Muscle</tissue>
    </source>
</reference>
<proteinExistence type="predicted"/>
<dbReference type="Proteomes" id="UP000694941">
    <property type="component" value="Unplaced"/>
</dbReference>
<keyword evidence="3" id="KW-0812">Transmembrane</keyword>
<name>A0ABM1SDJ8_LIMPO</name>
<keyword evidence="6" id="KW-1185">Reference proteome</keyword>
<evidence type="ECO:0000256" key="1">
    <source>
        <dbReference type="ARBA" id="ARBA00004127"/>
    </source>
</evidence>
<dbReference type="PANTHER" id="PTHR10981:SF0">
    <property type="entry name" value="BATTENIN"/>
    <property type="match status" value="1"/>
</dbReference>
<dbReference type="Pfam" id="PF02487">
    <property type="entry name" value="CLN3"/>
    <property type="match status" value="1"/>
</dbReference>